<reference evidence="1" key="2">
    <citation type="submission" date="1995-04" db="EMBL/GenBank/DDBJ databases">
        <authorList>
            <person name="Smith D.R."/>
        </authorList>
    </citation>
    <scope>NUCLEOTIDE SEQUENCE</scope>
</reference>
<accession>Q50100</accession>
<reference evidence="1" key="1">
    <citation type="submission" date="1994-09" db="EMBL/GenBank/DDBJ databases">
        <authorList>
            <person name="Robison K."/>
        </authorList>
    </citation>
    <scope>NUCLEOTIDE SEQUENCE</scope>
</reference>
<dbReference type="EMBL" id="U15184">
    <property type="protein sequence ID" value="AAA63072.1"/>
    <property type="molecule type" value="Genomic_DNA"/>
</dbReference>
<evidence type="ECO:0000313" key="1">
    <source>
        <dbReference type="EMBL" id="AAA63072.1"/>
    </source>
</evidence>
<dbReference type="AlphaFoldDB" id="Q50100"/>
<proteinExistence type="predicted"/>
<name>Q50100_MYCLR</name>
<organism evidence="1">
    <name type="scientific">Mycobacterium leprae</name>
    <dbReference type="NCBI Taxonomy" id="1769"/>
    <lineage>
        <taxon>Bacteria</taxon>
        <taxon>Bacillati</taxon>
        <taxon>Actinomycetota</taxon>
        <taxon>Actinomycetes</taxon>
        <taxon>Mycobacteriales</taxon>
        <taxon>Mycobacteriaceae</taxon>
        <taxon>Mycobacterium</taxon>
    </lineage>
</organism>
<protein>
    <submittedName>
        <fullName evidence="1">U650h</fullName>
    </submittedName>
</protein>
<sequence>MSTDRAENLTVSVSGIGTSLSYGRANAMLRLDDRPPQRKVYRNYVRVECVGPGSSAVYQQRPVKMFRR</sequence>